<name>A0ACC2IVT4_9PEZI</name>
<evidence type="ECO:0000313" key="2">
    <source>
        <dbReference type="Proteomes" id="UP001153334"/>
    </source>
</evidence>
<organism evidence="1 2">
    <name type="scientific">Nemania bipapillata</name>
    <dbReference type="NCBI Taxonomy" id="110536"/>
    <lineage>
        <taxon>Eukaryota</taxon>
        <taxon>Fungi</taxon>
        <taxon>Dikarya</taxon>
        <taxon>Ascomycota</taxon>
        <taxon>Pezizomycotina</taxon>
        <taxon>Sordariomycetes</taxon>
        <taxon>Xylariomycetidae</taxon>
        <taxon>Xylariales</taxon>
        <taxon>Xylariaceae</taxon>
        <taxon>Nemania</taxon>
    </lineage>
</organism>
<gene>
    <name evidence="1" type="ORF">ONZ43_g3834</name>
</gene>
<dbReference type="EMBL" id="JAPESX010000948">
    <property type="protein sequence ID" value="KAJ8119172.1"/>
    <property type="molecule type" value="Genomic_DNA"/>
</dbReference>
<accession>A0ACC2IVT4</accession>
<sequence>MNRPRNSEEAILRSAVANTGIVAFGGADVVESSRPRFSYGVQIDVASSDTGEHEDPNSAEAADWLMEATVDLSQDLDTSKKELDLVKFVLEEMELRPGTDHRPKPPPEGQIELMRACREYSSSRCYILRERLRQVQFWAHARMMGQQVPEKAPDEVSLLVRSVPRANFRVHSYFKLQVQVYDGRFFATSGRIANWCSEKWRLVDMQWRRWLSDQANSHANQVNDNQVSPLENTSDSSDEVAWGVWGPLAHILSADVWWKGL</sequence>
<keyword evidence="2" id="KW-1185">Reference proteome</keyword>
<reference evidence="1" key="1">
    <citation type="submission" date="2022-11" db="EMBL/GenBank/DDBJ databases">
        <title>Genome Sequence of Nemania bipapillata.</title>
        <authorList>
            <person name="Buettner E."/>
        </authorList>
    </citation>
    <scope>NUCLEOTIDE SEQUENCE</scope>
    <source>
        <strain evidence="1">CP14</strain>
    </source>
</reference>
<comment type="caution">
    <text evidence="1">The sequence shown here is derived from an EMBL/GenBank/DDBJ whole genome shotgun (WGS) entry which is preliminary data.</text>
</comment>
<dbReference type="Proteomes" id="UP001153334">
    <property type="component" value="Unassembled WGS sequence"/>
</dbReference>
<protein>
    <submittedName>
        <fullName evidence="1">Uncharacterized protein</fullName>
    </submittedName>
</protein>
<proteinExistence type="predicted"/>
<evidence type="ECO:0000313" key="1">
    <source>
        <dbReference type="EMBL" id="KAJ8119172.1"/>
    </source>
</evidence>